<dbReference type="Proteomes" id="UP001221898">
    <property type="component" value="Unassembled WGS sequence"/>
</dbReference>
<evidence type="ECO:0000313" key="3">
    <source>
        <dbReference type="Proteomes" id="UP001221898"/>
    </source>
</evidence>
<evidence type="ECO:0000256" key="1">
    <source>
        <dbReference type="SAM" id="MobiDB-lite"/>
    </source>
</evidence>
<keyword evidence="3" id="KW-1185">Reference proteome</keyword>
<feature type="region of interest" description="Disordered" evidence="1">
    <location>
        <begin position="71"/>
        <end position="94"/>
    </location>
</feature>
<dbReference type="AlphaFoldDB" id="A0AAD7S5S1"/>
<feature type="region of interest" description="Disordered" evidence="1">
    <location>
        <begin position="150"/>
        <end position="193"/>
    </location>
</feature>
<dbReference type="EMBL" id="JAINUG010000106">
    <property type="protein sequence ID" value="KAJ8396481.1"/>
    <property type="molecule type" value="Genomic_DNA"/>
</dbReference>
<name>A0AAD7S5S1_9TELE</name>
<evidence type="ECO:0000313" key="2">
    <source>
        <dbReference type="EMBL" id="KAJ8396481.1"/>
    </source>
</evidence>
<comment type="caution">
    <text evidence="2">The sequence shown here is derived from an EMBL/GenBank/DDBJ whole genome shotgun (WGS) entry which is preliminary data.</text>
</comment>
<organism evidence="2 3">
    <name type="scientific">Aldrovandia affinis</name>
    <dbReference type="NCBI Taxonomy" id="143900"/>
    <lineage>
        <taxon>Eukaryota</taxon>
        <taxon>Metazoa</taxon>
        <taxon>Chordata</taxon>
        <taxon>Craniata</taxon>
        <taxon>Vertebrata</taxon>
        <taxon>Euteleostomi</taxon>
        <taxon>Actinopterygii</taxon>
        <taxon>Neopterygii</taxon>
        <taxon>Teleostei</taxon>
        <taxon>Notacanthiformes</taxon>
        <taxon>Halosauridae</taxon>
        <taxon>Aldrovandia</taxon>
    </lineage>
</organism>
<dbReference type="SUPFAM" id="SSF56672">
    <property type="entry name" value="DNA/RNA polymerases"/>
    <property type="match status" value="1"/>
</dbReference>
<reference evidence="2" key="1">
    <citation type="journal article" date="2023" name="Science">
        <title>Genome structures resolve the early diversification of teleost fishes.</title>
        <authorList>
            <person name="Parey E."/>
            <person name="Louis A."/>
            <person name="Montfort J."/>
            <person name="Bouchez O."/>
            <person name="Roques C."/>
            <person name="Iampietro C."/>
            <person name="Lluch J."/>
            <person name="Castinel A."/>
            <person name="Donnadieu C."/>
            <person name="Desvignes T."/>
            <person name="Floi Bucao C."/>
            <person name="Jouanno E."/>
            <person name="Wen M."/>
            <person name="Mejri S."/>
            <person name="Dirks R."/>
            <person name="Jansen H."/>
            <person name="Henkel C."/>
            <person name="Chen W.J."/>
            <person name="Zahm M."/>
            <person name="Cabau C."/>
            <person name="Klopp C."/>
            <person name="Thompson A.W."/>
            <person name="Robinson-Rechavi M."/>
            <person name="Braasch I."/>
            <person name="Lecointre G."/>
            <person name="Bobe J."/>
            <person name="Postlethwait J.H."/>
            <person name="Berthelot C."/>
            <person name="Roest Crollius H."/>
            <person name="Guiguen Y."/>
        </authorList>
    </citation>
    <scope>NUCLEOTIDE SEQUENCE</scope>
    <source>
        <strain evidence="2">NC1722</strain>
    </source>
</reference>
<protein>
    <submittedName>
        <fullName evidence="2">Uncharacterized protein</fullName>
    </submittedName>
</protein>
<dbReference type="InterPro" id="IPR043502">
    <property type="entry name" value="DNA/RNA_pol_sf"/>
</dbReference>
<proteinExistence type="predicted"/>
<gene>
    <name evidence="2" type="ORF">AAFF_G00017870</name>
</gene>
<dbReference type="Gene3D" id="3.30.70.270">
    <property type="match status" value="1"/>
</dbReference>
<sequence length="204" mass="21865">MLAVPRSCCFEHTLANLHNVLAAILQAGLRLNPRKCQLLRRETAFLGHVVSERGVATDPAKTQLPERKVAALSPQHHLQRRRRHSTPPVDPLGNGGYQATSEITSFPSRQQAYRGGCGVGCHGDLVAVSAHLCSTKWIIVSDSFPPPAGAASSSPLSPFCPSPAGPGQCDNPHSVPGSDRYPHPHTPTPSPQAWLAPSFNQWAL</sequence>
<accession>A0AAD7S5S1</accession>
<dbReference type="InterPro" id="IPR043128">
    <property type="entry name" value="Rev_trsase/Diguanyl_cyclase"/>
</dbReference>